<dbReference type="AlphaFoldDB" id="A0A395V832"/>
<evidence type="ECO:0000313" key="2">
    <source>
        <dbReference type="Proteomes" id="UP000266172"/>
    </source>
</evidence>
<organism evidence="1 2">
    <name type="scientific">Roseburia hominis</name>
    <dbReference type="NCBI Taxonomy" id="301301"/>
    <lineage>
        <taxon>Bacteria</taxon>
        <taxon>Bacillati</taxon>
        <taxon>Bacillota</taxon>
        <taxon>Clostridia</taxon>
        <taxon>Lachnospirales</taxon>
        <taxon>Lachnospiraceae</taxon>
        <taxon>Roseburia</taxon>
    </lineage>
</organism>
<dbReference type="InterPro" id="IPR049539">
    <property type="entry name" value="SPL"/>
</dbReference>
<dbReference type="SUPFAM" id="SSF102114">
    <property type="entry name" value="Radical SAM enzymes"/>
    <property type="match status" value="1"/>
</dbReference>
<dbReference type="Gene3D" id="3.80.30.30">
    <property type="match status" value="1"/>
</dbReference>
<dbReference type="GO" id="GO:1904047">
    <property type="term" value="F:S-adenosyl-L-methionine binding"/>
    <property type="evidence" value="ECO:0007669"/>
    <property type="project" value="TreeGrafter"/>
</dbReference>
<proteinExistence type="predicted"/>
<protein>
    <submittedName>
        <fullName evidence="1">Radical SAM protein</fullName>
    </submittedName>
</protein>
<dbReference type="GO" id="GO:0051539">
    <property type="term" value="F:4 iron, 4 sulfur cluster binding"/>
    <property type="evidence" value="ECO:0007669"/>
    <property type="project" value="TreeGrafter"/>
</dbReference>
<dbReference type="GO" id="GO:0003913">
    <property type="term" value="F:DNA photolyase activity"/>
    <property type="evidence" value="ECO:0007669"/>
    <property type="project" value="TreeGrafter"/>
</dbReference>
<dbReference type="Proteomes" id="UP000266172">
    <property type="component" value="Unassembled WGS sequence"/>
</dbReference>
<dbReference type="RefSeq" id="WP_118097056.1">
    <property type="nucleotide sequence ID" value="NZ_QRVL01000003.1"/>
</dbReference>
<dbReference type="EMBL" id="QRVL01000003">
    <property type="protein sequence ID" value="RGS41300.1"/>
    <property type="molecule type" value="Genomic_DNA"/>
</dbReference>
<reference evidence="1 2" key="1">
    <citation type="submission" date="2018-08" db="EMBL/GenBank/DDBJ databases">
        <title>A genome reference for cultivated species of the human gut microbiota.</title>
        <authorList>
            <person name="Zou Y."/>
            <person name="Xue W."/>
            <person name="Luo G."/>
        </authorList>
    </citation>
    <scope>NUCLEOTIDE SEQUENCE [LARGE SCALE GENOMIC DNA]</scope>
    <source>
        <strain evidence="1 2">AF22-12AC</strain>
    </source>
</reference>
<evidence type="ECO:0000313" key="1">
    <source>
        <dbReference type="EMBL" id="RGS41300.1"/>
    </source>
</evidence>
<dbReference type="GO" id="GO:0042601">
    <property type="term" value="C:endospore-forming forespore"/>
    <property type="evidence" value="ECO:0007669"/>
    <property type="project" value="TreeGrafter"/>
</dbReference>
<dbReference type="Pfam" id="PF20903">
    <property type="entry name" value="SPL"/>
    <property type="match status" value="1"/>
</dbReference>
<sequence>MKNLNRSYYNPPFSHIYVEREVAEDPETKRILTQFPQAEVIAIDHYKDVFCRSRQDYVRQHAAQNLILAAKHGELLYPGAPVCQNFGNEHFYYTSCVMNCVFDCEYCYLKGMYPSANLVVFVNLEDIFAEVEKRLAAHPVYLCVSYDTDLLALEHLTGYAARWIEFVRRMNTDGQRLRIELRTKGTGGSLWQTVRPEAGVICAFTISPQQVIDAYEHGTASLAGRLAGAEAAMEHGFSVRLCFDPMIYCSDWKKHYDAMFAQVCGTLDLEKLADVSVGTFRISQDYLKKMRKNEPDSAVVQFPYQNDGGVYHYPTALMEEMEQYMTEKLAAYLPAERIFRWKE</sequence>
<dbReference type="PANTHER" id="PTHR37822:SF2">
    <property type="entry name" value="SPORE PHOTOPRODUCT LYASE"/>
    <property type="match status" value="1"/>
</dbReference>
<comment type="caution">
    <text evidence="1">The sequence shown here is derived from an EMBL/GenBank/DDBJ whole genome shotgun (WGS) entry which is preliminary data.</text>
</comment>
<gene>
    <name evidence="1" type="ORF">DWX93_06520</name>
</gene>
<dbReference type="InterPro" id="IPR058240">
    <property type="entry name" value="rSAM_sf"/>
</dbReference>
<dbReference type="Gene3D" id="3.40.50.12110">
    <property type="match status" value="1"/>
</dbReference>
<name>A0A395V832_9FIRM</name>
<accession>A0A395V832</accession>
<dbReference type="PANTHER" id="PTHR37822">
    <property type="entry name" value="SPORE PHOTOPRODUCT LYASE-RELATED"/>
    <property type="match status" value="1"/>
</dbReference>